<gene>
    <name evidence="2" type="ORF">AAF712_012220</name>
</gene>
<sequence>MATQRHKLKAQDVEIPEVLFVLMIIAKLPKSWANLKEYVIRLKKEDLKLSEIISIITNTWNARTGGHSGPEVYTAAYNTKISGVPKFKSAPNWSGQSGSSGNKSAGKPNGGNRSNQNNQQNQNQNNQNQQGSSKKKNNKKGKGKGKGKKQNKPKQGGQKSHVAALDAQQCSVLEAEFSQPQSVRMSKLASKTVSYRVPVDEHLSIEYPDNQVPRQLLDLQQEAEVEEPQTLTEAFEQYPDLNFQQAMRQSTRSQRIQKREQARHDRIAWNQTFSAGMVSITTQNVDEHIRRNEQVQMEQADDSYSDLDYLEGSDLERFEAAGHAAEAAGSDDEDEVNPLTLPNPRQEEYHPDVSELSSPDDGVPSSGELPHLVRRSQAQVYESQIQELPIQQMASDSEAEAASEDSFED</sequence>
<dbReference type="EMBL" id="JBBXMP010000153">
    <property type="protein sequence ID" value="KAL0060989.1"/>
    <property type="molecule type" value="Genomic_DNA"/>
</dbReference>
<protein>
    <submittedName>
        <fullName evidence="2">Uncharacterized protein</fullName>
    </submittedName>
</protein>
<feature type="region of interest" description="Disordered" evidence="1">
    <location>
        <begin position="321"/>
        <end position="409"/>
    </location>
</feature>
<dbReference type="Proteomes" id="UP001437256">
    <property type="component" value="Unassembled WGS sequence"/>
</dbReference>
<feature type="region of interest" description="Disordered" evidence="1">
    <location>
        <begin position="88"/>
        <end position="163"/>
    </location>
</feature>
<feature type="compositionally biased region" description="Low complexity" evidence="1">
    <location>
        <begin position="110"/>
        <end position="132"/>
    </location>
</feature>
<feature type="compositionally biased region" description="Polar residues" evidence="1">
    <location>
        <begin position="376"/>
        <end position="386"/>
    </location>
</feature>
<proteinExistence type="predicted"/>
<evidence type="ECO:0000256" key="1">
    <source>
        <dbReference type="SAM" id="MobiDB-lite"/>
    </source>
</evidence>
<evidence type="ECO:0000313" key="2">
    <source>
        <dbReference type="EMBL" id="KAL0060989.1"/>
    </source>
</evidence>
<feature type="compositionally biased region" description="Polar residues" evidence="1">
    <location>
        <begin position="91"/>
        <end position="103"/>
    </location>
</feature>
<organism evidence="2 3">
    <name type="scientific">Marasmius tenuissimus</name>
    <dbReference type="NCBI Taxonomy" id="585030"/>
    <lineage>
        <taxon>Eukaryota</taxon>
        <taxon>Fungi</taxon>
        <taxon>Dikarya</taxon>
        <taxon>Basidiomycota</taxon>
        <taxon>Agaricomycotina</taxon>
        <taxon>Agaricomycetes</taxon>
        <taxon>Agaricomycetidae</taxon>
        <taxon>Agaricales</taxon>
        <taxon>Marasmiineae</taxon>
        <taxon>Marasmiaceae</taxon>
        <taxon>Marasmius</taxon>
    </lineage>
</organism>
<feature type="compositionally biased region" description="Acidic residues" evidence="1">
    <location>
        <begin position="397"/>
        <end position="409"/>
    </location>
</feature>
<keyword evidence="3" id="KW-1185">Reference proteome</keyword>
<reference evidence="2 3" key="1">
    <citation type="submission" date="2024-05" db="EMBL/GenBank/DDBJ databases">
        <title>A draft genome resource for the thread blight pathogen Marasmius tenuissimus strain MS-2.</title>
        <authorList>
            <person name="Yulfo-Soto G.E."/>
            <person name="Baruah I.K."/>
            <person name="Amoako-Attah I."/>
            <person name="Bukari Y."/>
            <person name="Meinhardt L.W."/>
            <person name="Bailey B.A."/>
            <person name="Cohen S.P."/>
        </authorList>
    </citation>
    <scope>NUCLEOTIDE SEQUENCE [LARGE SCALE GENOMIC DNA]</scope>
    <source>
        <strain evidence="2 3">MS-2</strain>
    </source>
</reference>
<feature type="compositionally biased region" description="Basic residues" evidence="1">
    <location>
        <begin position="133"/>
        <end position="152"/>
    </location>
</feature>
<name>A0ABR2ZJ56_9AGAR</name>
<evidence type="ECO:0000313" key="3">
    <source>
        <dbReference type="Proteomes" id="UP001437256"/>
    </source>
</evidence>
<comment type="caution">
    <text evidence="2">The sequence shown here is derived from an EMBL/GenBank/DDBJ whole genome shotgun (WGS) entry which is preliminary data.</text>
</comment>
<accession>A0ABR2ZJ56</accession>